<dbReference type="Proteomes" id="UP000384372">
    <property type="component" value="Unassembled WGS sequence"/>
</dbReference>
<organism evidence="2 3">
    <name type="scientific">Segatella copri</name>
    <dbReference type="NCBI Taxonomy" id="165179"/>
    <lineage>
        <taxon>Bacteria</taxon>
        <taxon>Pseudomonadati</taxon>
        <taxon>Bacteroidota</taxon>
        <taxon>Bacteroidia</taxon>
        <taxon>Bacteroidales</taxon>
        <taxon>Prevotellaceae</taxon>
        <taxon>Segatella</taxon>
    </lineage>
</organism>
<gene>
    <name evidence="2" type="ORF">F7D20_09440</name>
</gene>
<evidence type="ECO:0000313" key="3">
    <source>
        <dbReference type="Proteomes" id="UP000384372"/>
    </source>
</evidence>
<reference evidence="2 3" key="1">
    <citation type="submission" date="2019-09" db="EMBL/GenBank/DDBJ databases">
        <title>Distinct polysaccharide growth profiles of human intestinal Prevotella copri isolates.</title>
        <authorList>
            <person name="Fehlner-Peach H."/>
            <person name="Magnabosco C."/>
            <person name="Raghavan V."/>
            <person name="Scher J.U."/>
            <person name="Tett A."/>
            <person name="Cox L.M."/>
            <person name="Gottsegen C."/>
            <person name="Watters A."/>
            <person name="Wiltshire- Gordon J.D."/>
            <person name="Segata N."/>
            <person name="Bonneau R."/>
            <person name="Littman D.R."/>
        </authorList>
    </citation>
    <scope>NUCLEOTIDE SEQUENCE [LARGE SCALE GENOMIC DNA]</scope>
    <source>
        <strain evidence="3">iAQ1173</strain>
    </source>
</reference>
<protein>
    <submittedName>
        <fullName evidence="2">Uncharacterized protein</fullName>
    </submittedName>
</protein>
<accession>A0A6A7WCL9</accession>
<name>A0A6A7WCL9_9BACT</name>
<feature type="compositionally biased region" description="Gly residues" evidence="1">
    <location>
        <begin position="53"/>
        <end position="62"/>
    </location>
</feature>
<evidence type="ECO:0000313" key="2">
    <source>
        <dbReference type="EMBL" id="MQP12172.1"/>
    </source>
</evidence>
<comment type="caution">
    <text evidence="2">The sequence shown here is derived from an EMBL/GenBank/DDBJ whole genome shotgun (WGS) entry which is preliminary data.</text>
</comment>
<dbReference type="EMBL" id="VZAD01000072">
    <property type="protein sequence ID" value="MQP12172.1"/>
    <property type="molecule type" value="Genomic_DNA"/>
</dbReference>
<dbReference type="AlphaFoldDB" id="A0A6A7WCL9"/>
<feature type="compositionally biased region" description="Acidic residues" evidence="1">
    <location>
        <begin position="36"/>
        <end position="51"/>
    </location>
</feature>
<feature type="region of interest" description="Disordered" evidence="1">
    <location>
        <begin position="33"/>
        <end position="62"/>
    </location>
</feature>
<sequence length="62" mass="6914">MKKEYIKPIIINIKIYNDDALLQTASLYDYNKVDPDENIAGEGGEDGEDGPDTGYGGFIWND</sequence>
<evidence type="ECO:0000256" key="1">
    <source>
        <dbReference type="SAM" id="MobiDB-lite"/>
    </source>
</evidence>
<proteinExistence type="predicted"/>
<keyword evidence="3" id="KW-1185">Reference proteome</keyword>
<dbReference type="RefSeq" id="WP_158463819.1">
    <property type="nucleotide sequence ID" value="NZ_VZAD01000072.1"/>
</dbReference>